<feature type="domain" description="FAD/NAD(P)-binding" evidence="6">
    <location>
        <begin position="16"/>
        <end position="341"/>
    </location>
</feature>
<evidence type="ECO:0000313" key="7">
    <source>
        <dbReference type="EMBL" id="MBK1841981.1"/>
    </source>
</evidence>
<name>A0ABS1FEW1_9PROT</name>
<comment type="cofactor">
    <cofactor evidence="1">
        <name>FAD</name>
        <dbReference type="ChEBI" id="CHEBI:57692"/>
    </cofactor>
</comment>
<keyword evidence="3" id="KW-0285">Flavoprotein</keyword>
<evidence type="ECO:0000313" key="8">
    <source>
        <dbReference type="Proteomes" id="UP000652760"/>
    </source>
</evidence>
<dbReference type="InterPro" id="IPR051169">
    <property type="entry name" value="NADH-Q_oxidoreductase"/>
</dbReference>
<dbReference type="SUPFAM" id="SSF51905">
    <property type="entry name" value="FAD/NAD(P)-binding domain"/>
    <property type="match status" value="1"/>
</dbReference>
<evidence type="ECO:0000256" key="3">
    <source>
        <dbReference type="ARBA" id="ARBA00022630"/>
    </source>
</evidence>
<dbReference type="Pfam" id="PF07992">
    <property type="entry name" value="Pyr_redox_2"/>
    <property type="match status" value="1"/>
</dbReference>
<comment type="caution">
    <text evidence="7">The sequence shown here is derived from an EMBL/GenBank/DDBJ whole genome shotgun (WGS) entry which is preliminary data.</text>
</comment>
<evidence type="ECO:0000256" key="4">
    <source>
        <dbReference type="ARBA" id="ARBA00022827"/>
    </source>
</evidence>
<dbReference type="InterPro" id="IPR023753">
    <property type="entry name" value="FAD/NAD-binding_dom"/>
</dbReference>
<dbReference type="PRINTS" id="PR00411">
    <property type="entry name" value="PNDRDTASEI"/>
</dbReference>
<dbReference type="PRINTS" id="PR00368">
    <property type="entry name" value="FADPNR"/>
</dbReference>
<keyword evidence="5" id="KW-0560">Oxidoreductase</keyword>
<gene>
    <name evidence="7" type="ORF">JHL17_31750</name>
</gene>
<accession>A0ABS1FEW1</accession>
<organism evidence="7 8">
    <name type="scientific">Azospirillum endophyticum</name>
    <dbReference type="NCBI Taxonomy" id="2800326"/>
    <lineage>
        <taxon>Bacteria</taxon>
        <taxon>Pseudomonadati</taxon>
        <taxon>Pseudomonadota</taxon>
        <taxon>Alphaproteobacteria</taxon>
        <taxon>Rhodospirillales</taxon>
        <taxon>Azospirillaceae</taxon>
        <taxon>Azospirillum</taxon>
    </lineage>
</organism>
<keyword evidence="8" id="KW-1185">Reference proteome</keyword>
<dbReference type="Proteomes" id="UP000652760">
    <property type="component" value="Unassembled WGS sequence"/>
</dbReference>
<dbReference type="Gene3D" id="3.50.50.100">
    <property type="match status" value="1"/>
</dbReference>
<dbReference type="PANTHER" id="PTHR42913">
    <property type="entry name" value="APOPTOSIS-INDUCING FACTOR 1"/>
    <property type="match status" value="1"/>
</dbReference>
<evidence type="ECO:0000256" key="5">
    <source>
        <dbReference type="ARBA" id="ARBA00023002"/>
    </source>
</evidence>
<dbReference type="PANTHER" id="PTHR42913:SF3">
    <property type="entry name" value="64 KDA MITOCHONDRIAL NADH DEHYDROGENASE (EUROFUNG)"/>
    <property type="match status" value="1"/>
</dbReference>
<evidence type="ECO:0000259" key="6">
    <source>
        <dbReference type="Pfam" id="PF07992"/>
    </source>
</evidence>
<dbReference type="InterPro" id="IPR036188">
    <property type="entry name" value="FAD/NAD-bd_sf"/>
</dbReference>
<proteinExistence type="inferred from homology"/>
<evidence type="ECO:0000256" key="2">
    <source>
        <dbReference type="ARBA" id="ARBA00005272"/>
    </source>
</evidence>
<protein>
    <submittedName>
        <fullName evidence="7">FAD-dependent oxidoreductase</fullName>
    </submittedName>
</protein>
<dbReference type="EMBL" id="JAENHM010000077">
    <property type="protein sequence ID" value="MBK1841981.1"/>
    <property type="molecule type" value="Genomic_DNA"/>
</dbReference>
<keyword evidence="4" id="KW-0274">FAD</keyword>
<comment type="similarity">
    <text evidence="2">Belongs to the NADH dehydrogenase family.</text>
</comment>
<reference evidence="8" key="1">
    <citation type="submission" date="2021-01" db="EMBL/GenBank/DDBJ databases">
        <title>Genome public.</title>
        <authorList>
            <person name="Liu C."/>
            <person name="Sun Q."/>
        </authorList>
    </citation>
    <scope>NUCLEOTIDE SEQUENCE [LARGE SCALE GENOMIC DNA]</scope>
    <source>
        <strain evidence="8">YIM B02556</strain>
    </source>
</reference>
<evidence type="ECO:0000256" key="1">
    <source>
        <dbReference type="ARBA" id="ARBA00001974"/>
    </source>
</evidence>
<sequence length="438" mass="47226">METHRMKPSSSATPHIRIVGGGVAGLILATRLGHVMGRRGTARISLIDRSPTHVWKPMLHTFAAGTWNIYQQQVQFLVHAGSHHFKYIPGEMAGLDREGRRLRLAPLQANGETIADARDLDYDLLILATGSRANDFAIPGVAEHCHFIDSQREADAFNDKLRTHVGRSFLHGDEIRIAIGGGGATGVELAAELTRMVELAGGYGEVDIRSRLRITLLESGPRILAAFPERVAASATEQLRGLGVDVRVGVKIVGADAGGYRLESGERIEADLKVWAAGIRASEAVGDCGLDLNRARQIVVAPNLQARNDEAIFAVGDCSSLIPEGAERPLPSTAQVANQQALHLVGHLPSWVGEGRPVPPFVFRDLGALVSLGEYNAFGTLGRFGLFPGGFVEGRFAQLSHAALYRRHQLALHGPAHAGLLWMAERLNALTQPSIRIT</sequence>